<keyword evidence="2" id="KW-1185">Reference proteome</keyword>
<evidence type="ECO:0000313" key="2">
    <source>
        <dbReference type="Proteomes" id="UP000224101"/>
    </source>
</evidence>
<name>A0A218M3E2_9CAUD</name>
<reference evidence="1 2" key="1">
    <citation type="submission" date="2017-08" db="EMBL/GenBank/DDBJ databases">
        <title>Characterization and complete genome sequence of novel bacteriophage infecting the causal agent of bacterial fruit blotch, Acidovorax citrulli.</title>
        <authorList>
            <person name="Midani A.R."/>
            <person name="Park S.-H."/>
            <person name="Choi T.-J."/>
        </authorList>
    </citation>
    <scope>NUCLEOTIDE SEQUENCE [LARGE SCALE GENOMIC DNA]</scope>
</reference>
<accession>A0A218M3E2</accession>
<protein>
    <submittedName>
        <fullName evidence="1">Uncharacterized protein</fullName>
    </submittedName>
</protein>
<dbReference type="Proteomes" id="UP000224101">
    <property type="component" value="Segment"/>
</dbReference>
<sequence>MTTQSITPEMTDILKAILNGKQIQDRESGTFKDVSYGTALYACAKGDARSLRVKPPTILVNGIEVSRPEVVPLEVGEEYFVPMPANLEWRASMTWRDTDTDRNLLRRRLVHRLPSDAVQHAQAMVHDDAR</sequence>
<organism evidence="1 2">
    <name type="scientific">Acidovorax phage ACP17</name>
    <dbReference type="NCBI Taxonomy" id="2010329"/>
    <lineage>
        <taxon>Viruses</taxon>
        <taxon>Duplodnaviria</taxon>
        <taxon>Heunggongvirae</taxon>
        <taxon>Uroviricota</taxon>
        <taxon>Caudoviricetes</taxon>
        <taxon>Busanvirus</taxon>
        <taxon>Busanvirus ACP17</taxon>
    </lineage>
</organism>
<dbReference type="KEGG" id="vg:40085715"/>
<proteinExistence type="predicted"/>
<evidence type="ECO:0000313" key="1">
    <source>
        <dbReference type="EMBL" id="ASD50564.1"/>
    </source>
</evidence>
<dbReference type="GeneID" id="40085715"/>
<dbReference type="RefSeq" id="YP_009609630.1">
    <property type="nucleotide sequence ID" value="NC_041997.1"/>
</dbReference>
<dbReference type="EMBL" id="KY979132">
    <property type="protein sequence ID" value="ASD50564.1"/>
    <property type="molecule type" value="Genomic_DNA"/>
</dbReference>